<organism evidence="1 2">
    <name type="scientific">Tsukamurella paurometabola</name>
    <name type="common">Corynebacterium paurometabolum</name>
    <dbReference type="NCBI Taxonomy" id="2061"/>
    <lineage>
        <taxon>Bacteria</taxon>
        <taxon>Bacillati</taxon>
        <taxon>Actinomycetota</taxon>
        <taxon>Actinomycetes</taxon>
        <taxon>Mycobacteriales</taxon>
        <taxon>Tsukamurellaceae</taxon>
        <taxon>Tsukamurella</taxon>
    </lineage>
</organism>
<evidence type="ECO:0000313" key="2">
    <source>
        <dbReference type="Proteomes" id="UP000271626"/>
    </source>
</evidence>
<dbReference type="InterPro" id="IPR034660">
    <property type="entry name" value="DinB/YfiT-like"/>
</dbReference>
<dbReference type="Proteomes" id="UP000271626">
    <property type="component" value="Chromosome"/>
</dbReference>
<protein>
    <submittedName>
        <fullName evidence="1">Protein of uncharacterized function (DUF664)</fullName>
    </submittedName>
</protein>
<sequence length="198" mass="21573">MDARTGEDGMKADLQHYLDQARDALLWKLEGLREYDLRRPLTPTGTNLLGLVKHCAMVDSGYLGGCFGMPFTHPYLPDPEAPDYAPDDDLWVRADEPTAAIVDLFTRSRAHATATLAGLPLTATGSVPWWGERGRSVTLHRLAMHTFYDLDRHAGQADILREAIDGAAGLQAGNSNLPDGVDRTAHRAKVEAAARAAE</sequence>
<dbReference type="RefSeq" id="WP_227966685.1">
    <property type="nucleotide sequence ID" value="NZ_CP085954.1"/>
</dbReference>
<dbReference type="InterPro" id="IPR007061">
    <property type="entry name" value="MST-like"/>
</dbReference>
<gene>
    <name evidence="1" type="ORF">NCTC10741_01873</name>
</gene>
<evidence type="ECO:0000313" key="1">
    <source>
        <dbReference type="EMBL" id="VDR38744.1"/>
    </source>
</evidence>
<proteinExistence type="predicted"/>
<dbReference type="SUPFAM" id="SSF109854">
    <property type="entry name" value="DinB/YfiT-like putative metalloenzymes"/>
    <property type="match status" value="1"/>
</dbReference>
<dbReference type="EMBL" id="LR131273">
    <property type="protein sequence ID" value="VDR38744.1"/>
    <property type="molecule type" value="Genomic_DNA"/>
</dbReference>
<reference evidence="1 2" key="1">
    <citation type="submission" date="2018-12" db="EMBL/GenBank/DDBJ databases">
        <authorList>
            <consortium name="Pathogen Informatics"/>
        </authorList>
    </citation>
    <scope>NUCLEOTIDE SEQUENCE [LARGE SCALE GENOMIC DNA]</scope>
    <source>
        <strain evidence="1 2">NCTC10741</strain>
    </source>
</reference>
<accession>A0A3P8K111</accession>
<dbReference type="Gene3D" id="1.20.120.450">
    <property type="entry name" value="dinb family like domain"/>
    <property type="match status" value="1"/>
</dbReference>
<dbReference type="AlphaFoldDB" id="A0A3P8K111"/>
<name>A0A3P8K111_TSUPA</name>
<dbReference type="Pfam" id="PF04978">
    <property type="entry name" value="MST"/>
    <property type="match status" value="1"/>
</dbReference>